<feature type="transmembrane region" description="Helical" evidence="2">
    <location>
        <begin position="188"/>
        <end position="211"/>
    </location>
</feature>
<dbReference type="RefSeq" id="WP_011077418.1">
    <property type="nucleotide sequence ID" value="NC_004432.1"/>
</dbReference>
<dbReference type="Proteomes" id="UP000002522">
    <property type="component" value="Chromosome"/>
</dbReference>
<evidence type="ECO:0000313" key="4">
    <source>
        <dbReference type="Proteomes" id="UP000002522"/>
    </source>
</evidence>
<accession>Q8EVG8</accession>
<keyword evidence="2" id="KW-1133">Transmembrane helix</keyword>
<reference evidence="3 4" key="1">
    <citation type="journal article" date="2002" name="Nucleic Acids Res.">
        <title>The complete genomic sequence of Mycoplasma penetrans, an intracellular bacterial pathogen in humans.</title>
        <authorList>
            <person name="Sasaki Y."/>
            <person name="Ishikawa J."/>
            <person name="Yamashita A."/>
            <person name="Oshima K."/>
            <person name="Kenri T."/>
            <person name="Furuya K."/>
            <person name="Yoshino C."/>
            <person name="Horino A."/>
            <person name="Shiba T."/>
            <person name="Sasaki T."/>
            <person name="Hattori M."/>
        </authorList>
    </citation>
    <scope>NUCLEOTIDE SEQUENCE [LARGE SCALE GENOMIC DNA]</scope>
    <source>
        <strain evidence="3 4">HF-2</strain>
    </source>
</reference>
<feature type="compositionally biased region" description="Low complexity" evidence="1">
    <location>
        <begin position="368"/>
        <end position="387"/>
    </location>
</feature>
<dbReference type="HOGENOM" id="CLU_387236_0_0_14"/>
<evidence type="ECO:0000256" key="2">
    <source>
        <dbReference type="SAM" id="Phobius"/>
    </source>
</evidence>
<feature type="transmembrane region" description="Helical" evidence="2">
    <location>
        <begin position="76"/>
        <end position="94"/>
    </location>
</feature>
<evidence type="ECO:0000313" key="3">
    <source>
        <dbReference type="EMBL" id="BAC44386.1"/>
    </source>
</evidence>
<keyword evidence="2" id="KW-0812">Transmembrane</keyword>
<feature type="transmembrane region" description="Helical" evidence="2">
    <location>
        <begin position="41"/>
        <end position="64"/>
    </location>
</feature>
<dbReference type="KEGG" id="mpe:MYPE5960"/>
<keyword evidence="2" id="KW-0472">Membrane</keyword>
<organism evidence="3 4">
    <name type="scientific">Malacoplasma penetrans (strain HF-2)</name>
    <name type="common">Mycoplasma penetrans</name>
    <dbReference type="NCBI Taxonomy" id="272633"/>
    <lineage>
        <taxon>Bacteria</taxon>
        <taxon>Bacillati</taxon>
        <taxon>Mycoplasmatota</taxon>
        <taxon>Mycoplasmoidales</taxon>
        <taxon>Mycoplasmoidaceae</taxon>
        <taxon>Malacoplasma</taxon>
    </lineage>
</organism>
<feature type="transmembrane region" description="Helical" evidence="2">
    <location>
        <begin position="686"/>
        <end position="707"/>
    </location>
</feature>
<protein>
    <submittedName>
        <fullName evidence="3">Uncharacterized protein</fullName>
    </submittedName>
</protein>
<dbReference type="STRING" id="272633.gene:10731713"/>
<feature type="transmembrane region" description="Helical" evidence="2">
    <location>
        <begin position="154"/>
        <end position="181"/>
    </location>
</feature>
<feature type="transmembrane region" description="Helical" evidence="2">
    <location>
        <begin position="124"/>
        <end position="148"/>
    </location>
</feature>
<sequence length="713" mass="83516">MKKLLNSKIKQINIESIKHSLSNVFNKECFTFLFVLYIKKISYYIAIALYQLLLLVFICLSLIIDVQPTYFFSNPITITFLIFLLTVVASYITIDIYKTPIEDGSELIIVSKPLNRSSIFISKLFIISIFGLINSLISIPIVSIVFSFPNSVHSYSLIALLGIPTASLVIYLAFSSISLFASIFFKKAIALVIVSVFNVIMLFFSIINIFVVDIQLKNDNTFATSYKIQYPLVLDNQNKIDEIKVVKSSNNIDFKNTYLTYFDKRTYPKLTPINFYQQLSNMYGLNREFAYLTDESYMGYSTLNYPFYYEFDLSKNALTIDKLNLHLNLNVNTTNNNFSIPFYFGLNSYSSSYLYLGEYIEKSSTEENTQNNNANNNQTNNNGTTNQDSQDESKFEYKSQIFDVQNFYNTTFKNYINQENRYFTEKRWNTDIEESMLNYIKKKNTHLYTDTSESVSKSIYGNTTNKDFLNYYGFFLTLTKISKSALSYMFGQYYDKSNMSQRLVLDEINRLFFKFFYSSDFNINTQDIDRIINEWTLLLTEDKTTSTPTDNKESEKEKFFNDNKDILINLIKLNLIGFDLARIFYGFNDLKENNEIDTLPNGSTVWSYLNPQNNKADLNSIYNKIMNNYLNPYSSLYKSIFYEYLSDSSMKYEVTYFRNFYSPTPLQYDESSNSYFFTSRSYFDTASLFVGWVLFPTILFYISFLFFRKKDIF</sequence>
<dbReference type="InParanoid" id="Q8EVG8"/>
<feature type="region of interest" description="Disordered" evidence="1">
    <location>
        <begin position="365"/>
        <end position="390"/>
    </location>
</feature>
<evidence type="ECO:0000256" key="1">
    <source>
        <dbReference type="SAM" id="MobiDB-lite"/>
    </source>
</evidence>
<gene>
    <name evidence="3" type="ordered locus">MYPE5960</name>
</gene>
<proteinExistence type="predicted"/>
<keyword evidence="4" id="KW-1185">Reference proteome</keyword>
<name>Q8EVG8_MALP2</name>
<dbReference type="AlphaFoldDB" id="Q8EVG8"/>
<dbReference type="EMBL" id="BA000026">
    <property type="protein sequence ID" value="BAC44386.1"/>
    <property type="molecule type" value="Genomic_DNA"/>
</dbReference>